<dbReference type="OrthoDB" id="265776at2759"/>
<sequence length="175" mass="20174">MCRRVFEVFYAIFAGMPSPDDFHMEDAEMENSLPDQKIAASPIPNKQELTTLITKVEQAPLIEDATWFIVSSKWWNAFIQAVHNGFIDDIGHICNEKISQMSQKGVYFLKHHLSEGADYQVIPEEVFVRLRDIFGLDNDARDYIPRQVVRKDGNLVGEIYPRVVHVWSASLNKNY</sequence>
<organism evidence="2 3">
    <name type="scientific">Caenorhabditis angaria</name>
    <dbReference type="NCBI Taxonomy" id="860376"/>
    <lineage>
        <taxon>Eukaryota</taxon>
        <taxon>Metazoa</taxon>
        <taxon>Ecdysozoa</taxon>
        <taxon>Nematoda</taxon>
        <taxon>Chromadorea</taxon>
        <taxon>Rhabditida</taxon>
        <taxon>Rhabditina</taxon>
        <taxon>Rhabditomorpha</taxon>
        <taxon>Rhabditoidea</taxon>
        <taxon>Rhabditidae</taxon>
        <taxon>Peloderinae</taxon>
        <taxon>Caenorhabditis</taxon>
    </lineage>
</organism>
<dbReference type="SUPFAM" id="SSF143791">
    <property type="entry name" value="DUSP-like"/>
    <property type="match status" value="1"/>
</dbReference>
<dbReference type="PROSITE" id="PS51283">
    <property type="entry name" value="DUSP"/>
    <property type="match status" value="1"/>
</dbReference>
<reference evidence="2" key="1">
    <citation type="submission" date="2022-11" db="EMBL/GenBank/DDBJ databases">
        <authorList>
            <person name="Kikuchi T."/>
        </authorList>
    </citation>
    <scope>NUCLEOTIDE SEQUENCE</scope>
    <source>
        <strain evidence="2">PS1010</strain>
    </source>
</reference>
<keyword evidence="3" id="KW-1185">Reference proteome</keyword>
<dbReference type="GO" id="GO:0004843">
    <property type="term" value="F:cysteine-type deubiquitinase activity"/>
    <property type="evidence" value="ECO:0007669"/>
    <property type="project" value="InterPro"/>
</dbReference>
<evidence type="ECO:0000313" key="3">
    <source>
        <dbReference type="Proteomes" id="UP001152747"/>
    </source>
</evidence>
<dbReference type="InterPro" id="IPR006615">
    <property type="entry name" value="Pept_C19_DUSP"/>
</dbReference>
<dbReference type="SMART" id="SM00695">
    <property type="entry name" value="DUSP"/>
    <property type="match status" value="1"/>
</dbReference>
<gene>
    <name evidence="2" type="ORF">CAMP_LOCUS9585</name>
</gene>
<proteinExistence type="predicted"/>
<dbReference type="Proteomes" id="UP001152747">
    <property type="component" value="Unassembled WGS sequence"/>
</dbReference>
<name>A0A9P1N1Z5_9PELO</name>
<evidence type="ECO:0000313" key="2">
    <source>
        <dbReference type="EMBL" id="CAI5446948.1"/>
    </source>
</evidence>
<dbReference type="AlphaFoldDB" id="A0A9P1N1Z5"/>
<feature type="domain" description="DUSP" evidence="1">
    <location>
        <begin position="40"/>
        <end position="149"/>
    </location>
</feature>
<comment type="caution">
    <text evidence="2">The sequence shown here is derived from an EMBL/GenBank/DDBJ whole genome shotgun (WGS) entry which is preliminary data.</text>
</comment>
<protein>
    <recommendedName>
        <fullName evidence="1">DUSP domain-containing protein</fullName>
    </recommendedName>
</protein>
<dbReference type="EMBL" id="CANHGI010000004">
    <property type="protein sequence ID" value="CAI5446948.1"/>
    <property type="molecule type" value="Genomic_DNA"/>
</dbReference>
<accession>A0A9P1N1Z5</accession>
<dbReference type="Pfam" id="PF06337">
    <property type="entry name" value="DUSP"/>
    <property type="match status" value="1"/>
</dbReference>
<dbReference type="Gene3D" id="3.30.2230.10">
    <property type="entry name" value="DUSP-like"/>
    <property type="match status" value="1"/>
</dbReference>
<dbReference type="InterPro" id="IPR035927">
    <property type="entry name" value="DUSP-like_sf"/>
</dbReference>
<evidence type="ECO:0000259" key="1">
    <source>
        <dbReference type="PROSITE" id="PS51283"/>
    </source>
</evidence>